<accession>A0A066WGL9</accession>
<dbReference type="InParanoid" id="A0A066WGL9"/>
<dbReference type="GeneID" id="25263609"/>
<evidence type="ECO:0000259" key="3">
    <source>
        <dbReference type="Pfam" id="PF12894"/>
    </source>
</evidence>
<dbReference type="RefSeq" id="XP_013245770.1">
    <property type="nucleotide sequence ID" value="XM_013390316.1"/>
</dbReference>
<dbReference type="PROSITE" id="PS50082">
    <property type="entry name" value="WD_REPEATS_2"/>
    <property type="match status" value="1"/>
</dbReference>
<dbReference type="Proteomes" id="UP000027361">
    <property type="component" value="Unassembled WGS sequence"/>
</dbReference>
<dbReference type="AlphaFoldDB" id="A0A066WGL9"/>
<evidence type="ECO:0000256" key="2">
    <source>
        <dbReference type="SAM" id="MobiDB-lite"/>
    </source>
</evidence>
<organism evidence="4 5">
    <name type="scientific">Tilletiaria anomala (strain ATCC 24038 / CBS 436.72 / UBC 951)</name>
    <dbReference type="NCBI Taxonomy" id="1037660"/>
    <lineage>
        <taxon>Eukaryota</taxon>
        <taxon>Fungi</taxon>
        <taxon>Dikarya</taxon>
        <taxon>Basidiomycota</taxon>
        <taxon>Ustilaginomycotina</taxon>
        <taxon>Exobasidiomycetes</taxon>
        <taxon>Georgefischeriales</taxon>
        <taxon>Tilletiariaceae</taxon>
        <taxon>Tilletiaria</taxon>
    </lineage>
</organism>
<dbReference type="InterPro" id="IPR015943">
    <property type="entry name" value="WD40/YVTN_repeat-like_dom_sf"/>
</dbReference>
<dbReference type="OMA" id="NWCARID"/>
<dbReference type="InterPro" id="IPR052778">
    <property type="entry name" value="Centrosome-WD_assoc"/>
</dbReference>
<dbReference type="HOGENOM" id="CLU_024072_3_1_1"/>
<protein>
    <recommendedName>
        <fullName evidence="3">Anaphase-promoting complex subunit 4-like WD40 domain-containing protein</fullName>
    </recommendedName>
</protein>
<evidence type="ECO:0000313" key="4">
    <source>
        <dbReference type="EMBL" id="KDN52931.1"/>
    </source>
</evidence>
<evidence type="ECO:0000256" key="1">
    <source>
        <dbReference type="PROSITE-ProRule" id="PRU00221"/>
    </source>
</evidence>
<dbReference type="PANTHER" id="PTHR16220:SF0">
    <property type="entry name" value="WD REPEAT-CONTAINING PROTEIN WRAP73"/>
    <property type="match status" value="1"/>
</dbReference>
<dbReference type="InterPro" id="IPR036322">
    <property type="entry name" value="WD40_repeat_dom_sf"/>
</dbReference>
<dbReference type="STRING" id="1037660.A0A066WGL9"/>
<keyword evidence="5" id="KW-1185">Reference proteome</keyword>
<reference evidence="4 5" key="1">
    <citation type="submission" date="2014-05" db="EMBL/GenBank/DDBJ databases">
        <title>Draft genome sequence of a rare smut relative, Tilletiaria anomala UBC 951.</title>
        <authorList>
            <consortium name="DOE Joint Genome Institute"/>
            <person name="Toome M."/>
            <person name="Kuo A."/>
            <person name="Henrissat B."/>
            <person name="Lipzen A."/>
            <person name="Tritt A."/>
            <person name="Yoshinaga Y."/>
            <person name="Zane M."/>
            <person name="Barry K."/>
            <person name="Grigoriev I.V."/>
            <person name="Spatafora J.W."/>
            <person name="Aimea M.C."/>
        </authorList>
    </citation>
    <scope>NUCLEOTIDE SEQUENCE [LARGE SCALE GENOMIC DNA]</scope>
    <source>
        <strain evidence="4 5">UBC 951</strain>
    </source>
</reference>
<sequence length="642" mass="70210">MDFTSPFPHSCPGAIAFSPGSTFFALVVHSSARSEYRDPNAASALLHGTKRRRRNASSDEWSTVIIRASSTLQVVRSWDLDGYITSLEWSEEGRYLLAVSPTYAVSPSPSTSLVPQQSYFGVASAENGSVYVLSLDPSLEANDESDEGQGWVARVDAGFEGISGAQWMRGRSDNIILFATDLRASVYSLSDLKVTIIKYVKLGMSITSSKYPGYFGLIRREACKESISLYCSDERRGYRAILEGTAGKYWQAEQSFNLATNDARGAAWSPDGRHIAVWEGHMEYKLLVYTRCGSHRFTFWIPPNLVEPISSALPTGTSGLPLLAVQSTASARSSTMASSLRKSYSSNSVKTEEDESKSKEKRRAPSQAIPKKRKSDDEETKVSGGGLGIRQVAWSPHSTLLAVGGFDEHIRLLDAASGTEIYSLDLSRTTITGELSHSRAKPTQQQPHQGRRVSDFVFGRLHVWREPHLSWLEETGKRCIVAMENSSSSLPVTIPSMRVDTAVSQPKCGVCWMAWSKAGTLLASRNDNMPTAVFIHAFPPIPNDQPDQTPRPYLVAILLFGSAVRSAVWQNEAPSSLTIACGGEALYTWSLDVSADGKSIQQTAEAIPIPNDHVNAQNLHWSPDGRSLLIADHQSFCCAIAA</sequence>
<feature type="region of interest" description="Disordered" evidence="2">
    <location>
        <begin position="336"/>
        <end position="383"/>
    </location>
</feature>
<dbReference type="InterPro" id="IPR024977">
    <property type="entry name" value="Apc4-like_WD40_dom"/>
</dbReference>
<gene>
    <name evidence="4" type="ORF">K437DRAFT_253565</name>
</gene>
<dbReference type="EMBL" id="JMSN01000005">
    <property type="protein sequence ID" value="KDN52931.1"/>
    <property type="molecule type" value="Genomic_DNA"/>
</dbReference>
<dbReference type="OrthoDB" id="308690at2759"/>
<dbReference type="SUPFAM" id="SSF50978">
    <property type="entry name" value="WD40 repeat-like"/>
    <property type="match status" value="1"/>
</dbReference>
<evidence type="ECO:0000313" key="5">
    <source>
        <dbReference type="Proteomes" id="UP000027361"/>
    </source>
</evidence>
<dbReference type="GO" id="GO:0005815">
    <property type="term" value="C:microtubule organizing center"/>
    <property type="evidence" value="ECO:0007669"/>
    <property type="project" value="TreeGrafter"/>
</dbReference>
<dbReference type="SMART" id="SM00320">
    <property type="entry name" value="WD40"/>
    <property type="match status" value="2"/>
</dbReference>
<dbReference type="Gene3D" id="2.130.10.10">
    <property type="entry name" value="YVTN repeat-like/Quinoprotein amine dehydrogenase"/>
    <property type="match status" value="1"/>
</dbReference>
<name>A0A066WGL9_TILAU</name>
<feature type="repeat" description="WD" evidence="1">
    <location>
        <begin position="382"/>
        <end position="423"/>
    </location>
</feature>
<dbReference type="Pfam" id="PF12894">
    <property type="entry name" value="ANAPC4_WD40"/>
    <property type="match status" value="1"/>
</dbReference>
<dbReference type="GO" id="GO:1990811">
    <property type="term" value="C:MWP complex"/>
    <property type="evidence" value="ECO:0007669"/>
    <property type="project" value="TreeGrafter"/>
</dbReference>
<dbReference type="InterPro" id="IPR001680">
    <property type="entry name" value="WD40_rpt"/>
</dbReference>
<comment type="caution">
    <text evidence="4">The sequence shown here is derived from an EMBL/GenBank/DDBJ whole genome shotgun (WGS) entry which is preliminary data.</text>
</comment>
<proteinExistence type="predicted"/>
<dbReference type="PANTHER" id="PTHR16220">
    <property type="entry name" value="WD REPEAT PROTEIN 8-RELATED"/>
    <property type="match status" value="1"/>
</dbReference>
<keyword evidence="1" id="KW-0853">WD repeat</keyword>
<feature type="domain" description="Anaphase-promoting complex subunit 4-like WD40" evidence="3">
    <location>
        <begin position="385"/>
        <end position="431"/>
    </location>
</feature>
<dbReference type="GO" id="GO:1990810">
    <property type="term" value="P:microtubule anchoring at mitotic spindle pole body"/>
    <property type="evidence" value="ECO:0007669"/>
    <property type="project" value="TreeGrafter"/>
</dbReference>